<dbReference type="Gene3D" id="3.10.129.10">
    <property type="entry name" value="Hotdog Thioesterase"/>
    <property type="match status" value="1"/>
</dbReference>
<dbReference type="STRING" id="28092.WM40_16400"/>
<dbReference type="PATRIC" id="fig|28092.6.peg.3859"/>
<gene>
    <name evidence="1" type="ORF">WM40_16400</name>
</gene>
<protein>
    <submittedName>
        <fullName evidence="1">4-hydroxybenzoyl-CoA thioesterase</fullName>
    </submittedName>
</protein>
<name>A0A0F5JXU8_9BURK</name>
<dbReference type="Proteomes" id="UP000033618">
    <property type="component" value="Unassembled WGS sequence"/>
</dbReference>
<dbReference type="SUPFAM" id="SSF54637">
    <property type="entry name" value="Thioesterase/thiol ester dehydrase-isomerase"/>
    <property type="match status" value="1"/>
</dbReference>
<dbReference type="AlphaFoldDB" id="A0A0F5JXU8"/>
<proteinExistence type="predicted"/>
<dbReference type="Pfam" id="PF13279">
    <property type="entry name" value="4HBT_2"/>
    <property type="match status" value="1"/>
</dbReference>
<organism evidence="1 2">
    <name type="scientific">Robbsia andropogonis</name>
    <dbReference type="NCBI Taxonomy" id="28092"/>
    <lineage>
        <taxon>Bacteria</taxon>
        <taxon>Pseudomonadati</taxon>
        <taxon>Pseudomonadota</taxon>
        <taxon>Betaproteobacteria</taxon>
        <taxon>Burkholderiales</taxon>
        <taxon>Burkholderiaceae</taxon>
        <taxon>Robbsia</taxon>
    </lineage>
</organism>
<dbReference type="CDD" id="cd00586">
    <property type="entry name" value="4HBT"/>
    <property type="match status" value="1"/>
</dbReference>
<evidence type="ECO:0000313" key="2">
    <source>
        <dbReference type="Proteomes" id="UP000033618"/>
    </source>
</evidence>
<sequence>MAVHDTASRSVLLSASTTLEVPFHDVDAMCVCWHGHYVKYLELARALLLRRFDYDYPQMQASGYLWPVIDLHLRYVKPAVYGQRIVVRADLLEYENRLRIAYEIRDVESGKRLTKGQTIQVAVEAATQALQFVSPPIVGDKLARARGAA</sequence>
<evidence type="ECO:0000313" key="1">
    <source>
        <dbReference type="EMBL" id="KKB62653.1"/>
    </source>
</evidence>
<reference evidence="1 2" key="1">
    <citation type="submission" date="2015-03" db="EMBL/GenBank/DDBJ databases">
        <title>Draft Genome Sequence of Burkholderia andropogonis type strain ICMP2807, isolated from Sorghum bicolor.</title>
        <authorList>
            <person name="Lopes-Santos L."/>
            <person name="Castro D.B."/>
            <person name="Ottoboni L.M."/>
            <person name="Park D."/>
            <person name="Weirc B.S."/>
            <person name="Destefano S.A."/>
        </authorList>
    </citation>
    <scope>NUCLEOTIDE SEQUENCE [LARGE SCALE GENOMIC DNA]</scope>
    <source>
        <strain evidence="1 2">ICMP2807</strain>
    </source>
</reference>
<dbReference type="RefSeq" id="WP_046153385.1">
    <property type="nucleotide sequence ID" value="NZ_CADFGU010000002.1"/>
</dbReference>
<dbReference type="InterPro" id="IPR029069">
    <property type="entry name" value="HotDog_dom_sf"/>
</dbReference>
<comment type="caution">
    <text evidence="1">The sequence shown here is derived from an EMBL/GenBank/DDBJ whole genome shotgun (WGS) entry which is preliminary data.</text>
</comment>
<accession>A0A0F5JXU8</accession>
<keyword evidence="2" id="KW-1185">Reference proteome</keyword>
<dbReference type="EMBL" id="LAQU01000017">
    <property type="protein sequence ID" value="KKB62653.1"/>
    <property type="molecule type" value="Genomic_DNA"/>
</dbReference>
<dbReference type="OrthoDB" id="9800856at2"/>